<feature type="transmembrane region" description="Helical" evidence="1">
    <location>
        <begin position="61"/>
        <end position="80"/>
    </location>
</feature>
<name>A0A6F8ZI65_9FIRM</name>
<organism evidence="2 3">
    <name type="scientific">Candidatus Hydrogenisulfobacillus filiaventi</name>
    <dbReference type="NCBI Taxonomy" id="2707344"/>
    <lineage>
        <taxon>Bacteria</taxon>
        <taxon>Bacillati</taxon>
        <taxon>Bacillota</taxon>
        <taxon>Clostridia</taxon>
        <taxon>Eubacteriales</taxon>
        <taxon>Clostridiales Family XVII. Incertae Sedis</taxon>
        <taxon>Candidatus Hydrogenisulfobacillus</taxon>
    </lineage>
</organism>
<evidence type="ECO:0000313" key="2">
    <source>
        <dbReference type="EMBL" id="CAB1129278.1"/>
    </source>
</evidence>
<dbReference type="KEGG" id="hfv:R50_1777"/>
<keyword evidence="3" id="KW-1185">Reference proteome</keyword>
<keyword evidence="1" id="KW-0812">Transmembrane</keyword>
<keyword evidence="1" id="KW-0472">Membrane</keyword>
<sequence>MAAILLAILTLTALWTAPALCSLAPATYRWMNLARYAAILLALPVLARLGRARRGSTPARAGLWAGGLSGALGSAASNLITHLPRAEAAFLAQLPEVPPAAGLAMLNVHRLASALITAAMAAGAGAVLGAYAAWWGARYGRRRPPEPPGEEARAAGG</sequence>
<dbReference type="AlphaFoldDB" id="A0A6F8ZI65"/>
<evidence type="ECO:0000313" key="3">
    <source>
        <dbReference type="Proteomes" id="UP000503399"/>
    </source>
</evidence>
<dbReference type="Proteomes" id="UP000503399">
    <property type="component" value="Chromosome"/>
</dbReference>
<keyword evidence="1" id="KW-1133">Transmembrane helix</keyword>
<evidence type="ECO:0000256" key="1">
    <source>
        <dbReference type="SAM" id="Phobius"/>
    </source>
</evidence>
<accession>A0A6F8ZI65</accession>
<reference evidence="2 3" key="1">
    <citation type="submission" date="2020-02" db="EMBL/GenBank/DDBJ databases">
        <authorList>
            <person name="Hogendoorn C."/>
        </authorList>
    </citation>
    <scope>NUCLEOTIDE SEQUENCE [LARGE SCALE GENOMIC DNA]</scope>
    <source>
        <strain evidence="2">R501</strain>
    </source>
</reference>
<dbReference type="EMBL" id="LR778114">
    <property type="protein sequence ID" value="CAB1129278.1"/>
    <property type="molecule type" value="Genomic_DNA"/>
</dbReference>
<gene>
    <name evidence="2" type="ORF">R50_1777</name>
</gene>
<feature type="transmembrane region" description="Helical" evidence="1">
    <location>
        <begin position="111"/>
        <end position="134"/>
    </location>
</feature>
<proteinExistence type="predicted"/>
<protein>
    <submittedName>
        <fullName evidence="2">Uncharacterized protein</fullName>
    </submittedName>
</protein>